<accession>V2XCU7</accession>
<organism evidence="10 11">
    <name type="scientific">Moniliophthora roreri (strain MCA 2997)</name>
    <name type="common">Cocoa frosty pod rot fungus</name>
    <name type="synonym">Crinipellis roreri</name>
    <dbReference type="NCBI Taxonomy" id="1381753"/>
    <lineage>
        <taxon>Eukaryota</taxon>
        <taxon>Fungi</taxon>
        <taxon>Dikarya</taxon>
        <taxon>Basidiomycota</taxon>
        <taxon>Agaricomycotina</taxon>
        <taxon>Agaricomycetes</taxon>
        <taxon>Agaricomycetidae</taxon>
        <taxon>Agaricales</taxon>
        <taxon>Marasmiineae</taxon>
        <taxon>Marasmiaceae</taxon>
        <taxon>Moniliophthora</taxon>
    </lineage>
</organism>
<gene>
    <name evidence="10" type="ORF">Moror_13749</name>
</gene>
<keyword evidence="2" id="KW-0575">Peroxidase</keyword>
<dbReference type="PROSITE" id="PS51405">
    <property type="entry name" value="HEME_HALOPEROXIDASE"/>
    <property type="match status" value="1"/>
</dbReference>
<dbReference type="Pfam" id="PF01328">
    <property type="entry name" value="Peroxidase_2"/>
    <property type="match status" value="1"/>
</dbReference>
<comment type="cofactor">
    <cofactor evidence="1">
        <name>heme b</name>
        <dbReference type="ChEBI" id="CHEBI:60344"/>
    </cofactor>
</comment>
<evidence type="ECO:0000256" key="1">
    <source>
        <dbReference type="ARBA" id="ARBA00001970"/>
    </source>
</evidence>
<evidence type="ECO:0000256" key="3">
    <source>
        <dbReference type="ARBA" id="ARBA00022617"/>
    </source>
</evidence>
<evidence type="ECO:0000256" key="5">
    <source>
        <dbReference type="ARBA" id="ARBA00023002"/>
    </source>
</evidence>
<dbReference type="Proteomes" id="UP000017559">
    <property type="component" value="Unassembled WGS sequence"/>
</dbReference>
<dbReference type="HOGENOM" id="CLU_050230_5_1_1"/>
<dbReference type="KEGG" id="mrr:Moror_13749"/>
<evidence type="ECO:0000256" key="8">
    <source>
        <dbReference type="SAM" id="Phobius"/>
    </source>
</evidence>
<dbReference type="OrthoDB" id="407298at2759"/>
<name>V2XCU7_MONRO</name>
<keyword evidence="8" id="KW-1133">Transmembrane helix</keyword>
<evidence type="ECO:0000313" key="10">
    <source>
        <dbReference type="EMBL" id="ESK90320.1"/>
    </source>
</evidence>
<dbReference type="SUPFAM" id="SSF47571">
    <property type="entry name" value="Cloroperoxidase"/>
    <property type="match status" value="1"/>
</dbReference>
<dbReference type="EMBL" id="AWSO01000456">
    <property type="protein sequence ID" value="ESK90320.1"/>
    <property type="molecule type" value="Genomic_DNA"/>
</dbReference>
<keyword evidence="4" id="KW-0479">Metal-binding</keyword>
<keyword evidence="8" id="KW-0472">Membrane</keyword>
<evidence type="ECO:0000313" key="11">
    <source>
        <dbReference type="Proteomes" id="UP000017559"/>
    </source>
</evidence>
<evidence type="ECO:0000256" key="2">
    <source>
        <dbReference type="ARBA" id="ARBA00022559"/>
    </source>
</evidence>
<dbReference type="GO" id="GO:0004601">
    <property type="term" value="F:peroxidase activity"/>
    <property type="evidence" value="ECO:0007669"/>
    <property type="project" value="UniProtKB-KW"/>
</dbReference>
<dbReference type="Gene3D" id="1.10.489.10">
    <property type="entry name" value="Chloroperoxidase-like"/>
    <property type="match status" value="1"/>
</dbReference>
<keyword evidence="5" id="KW-0560">Oxidoreductase</keyword>
<dbReference type="PANTHER" id="PTHR33577">
    <property type="entry name" value="STERIGMATOCYSTIN BIOSYNTHESIS PEROXIDASE STCC-RELATED"/>
    <property type="match status" value="1"/>
</dbReference>
<feature type="transmembrane region" description="Helical" evidence="8">
    <location>
        <begin position="53"/>
        <end position="72"/>
    </location>
</feature>
<dbReference type="AlphaFoldDB" id="V2XCU7"/>
<sequence>MDSSHEHEFIPAANPSESRAPCPALNALANHGYLPRTGKDISLSQLTHAITTVYNFSYALAFLLSFTAILRYGKVSLTGMKVDLASLSQFGPLRIAHQASLAHSDVPSHTPDPALVQDLLSRARQNPSGGLDLRDLAATRVDREAQCPKLDGLHEEIACGESALAYLTLKAEEAVIPSRRIQQWFGEERLPDGWWQNVRPRQIIGLAETRRVVFVIREMMTNIKEE</sequence>
<comment type="caution">
    <text evidence="10">The sequence shown here is derived from an EMBL/GenBank/DDBJ whole genome shotgun (WGS) entry which is preliminary data.</text>
</comment>
<dbReference type="PANTHER" id="PTHR33577:SF9">
    <property type="entry name" value="PEROXIDASE STCC"/>
    <property type="match status" value="1"/>
</dbReference>
<keyword evidence="11" id="KW-1185">Reference proteome</keyword>
<keyword evidence="8" id="KW-0812">Transmembrane</keyword>
<evidence type="ECO:0000256" key="4">
    <source>
        <dbReference type="ARBA" id="ARBA00022723"/>
    </source>
</evidence>
<comment type="similarity">
    <text evidence="7">Belongs to the chloroperoxidase family.</text>
</comment>
<evidence type="ECO:0000256" key="7">
    <source>
        <dbReference type="ARBA" id="ARBA00025795"/>
    </source>
</evidence>
<evidence type="ECO:0000259" key="9">
    <source>
        <dbReference type="PROSITE" id="PS51405"/>
    </source>
</evidence>
<dbReference type="InterPro" id="IPR036851">
    <property type="entry name" value="Chloroperoxidase-like_sf"/>
</dbReference>
<reference evidence="10 11" key="1">
    <citation type="journal article" date="2014" name="BMC Genomics">
        <title>Genome and secretome analysis of the hemibiotrophic fungal pathogen, Moniliophthora roreri, which causes frosty pod rot disease of cacao: mechanisms of the biotrophic and necrotrophic phases.</title>
        <authorList>
            <person name="Meinhardt L.W."/>
            <person name="Costa G.G.L."/>
            <person name="Thomazella D.P.T."/>
            <person name="Teixeira P.J.P.L."/>
            <person name="Carazzolle M.F."/>
            <person name="Schuster S.C."/>
            <person name="Carlson J.E."/>
            <person name="Guiltinan M.J."/>
            <person name="Mieczkowski P."/>
            <person name="Farmer A."/>
            <person name="Ramaraj T."/>
            <person name="Crozier J."/>
            <person name="Davis R.E."/>
            <person name="Shao J."/>
            <person name="Melnick R.L."/>
            <person name="Pereira G.A.G."/>
            <person name="Bailey B.A."/>
        </authorList>
    </citation>
    <scope>NUCLEOTIDE SEQUENCE [LARGE SCALE GENOMIC DNA]</scope>
    <source>
        <strain evidence="10 11">MCA 2997</strain>
    </source>
</reference>
<dbReference type="GO" id="GO:0046872">
    <property type="term" value="F:metal ion binding"/>
    <property type="evidence" value="ECO:0007669"/>
    <property type="project" value="UniProtKB-KW"/>
</dbReference>
<keyword evidence="6" id="KW-0408">Iron</keyword>
<dbReference type="InterPro" id="IPR000028">
    <property type="entry name" value="Chloroperoxidase"/>
</dbReference>
<protein>
    <recommendedName>
        <fullName evidence="9">Heme haloperoxidase family profile domain-containing protein</fullName>
    </recommendedName>
</protein>
<feature type="domain" description="Heme haloperoxidase family profile" evidence="9">
    <location>
        <begin position="5"/>
        <end position="211"/>
    </location>
</feature>
<proteinExistence type="inferred from homology"/>
<keyword evidence="3" id="KW-0349">Heme</keyword>
<evidence type="ECO:0000256" key="6">
    <source>
        <dbReference type="ARBA" id="ARBA00023004"/>
    </source>
</evidence>